<dbReference type="EMBL" id="PNHP01000002">
    <property type="protein sequence ID" value="PMC81856.1"/>
    <property type="molecule type" value="Genomic_DNA"/>
</dbReference>
<dbReference type="RefSeq" id="WP_036755849.1">
    <property type="nucleotide sequence ID" value="NZ_PNHP01000002.1"/>
</dbReference>
<evidence type="ECO:0000256" key="3">
    <source>
        <dbReference type="ARBA" id="ARBA00022692"/>
    </source>
</evidence>
<dbReference type="InterPro" id="IPR051611">
    <property type="entry name" value="ECF_transporter_component"/>
</dbReference>
<evidence type="ECO:0000256" key="2">
    <source>
        <dbReference type="ARBA" id="ARBA00022475"/>
    </source>
</evidence>
<organism evidence="6 7">
    <name type="scientific">Anaerococcus hydrogenalis</name>
    <dbReference type="NCBI Taxonomy" id="33029"/>
    <lineage>
        <taxon>Bacteria</taxon>
        <taxon>Bacillati</taxon>
        <taxon>Bacillota</taxon>
        <taxon>Tissierellia</taxon>
        <taxon>Tissierellales</taxon>
        <taxon>Peptoniphilaceae</taxon>
        <taxon>Anaerococcus</taxon>
    </lineage>
</organism>
<keyword evidence="3 6" id="KW-0812">Transmembrane</keyword>
<evidence type="ECO:0000256" key="5">
    <source>
        <dbReference type="ARBA" id="ARBA00023136"/>
    </source>
</evidence>
<evidence type="ECO:0000256" key="1">
    <source>
        <dbReference type="ARBA" id="ARBA00004141"/>
    </source>
</evidence>
<name>A0A133LW94_9FIRM</name>
<dbReference type="PANTHER" id="PTHR34857:SF2">
    <property type="entry name" value="SLL0384 PROTEIN"/>
    <property type="match status" value="1"/>
</dbReference>
<sequence>MENSKFVLGSKYDLRTKLILLIGANILIFLGFDWIYQSLITLFFLVIIISDGYKKSTIRYILFFVISVVLEKSLAYFNMNFLLNLILFILAIGRKFLPCIIVGKWILNSTSVSSAVATLQKLKLPKDSLIMISVIFRCLPTIKDEWSHINMAMKTRGINFNLINLTRRPTLIMEYFFVPLFVSVIEIGDELSQSAIIRGLDAPVNKTSRHLIKFRKNDIGVLILMILILSIVIFMKVSGWDL</sequence>
<evidence type="ECO:0000256" key="4">
    <source>
        <dbReference type="ARBA" id="ARBA00022989"/>
    </source>
</evidence>
<accession>A0A133LW94</accession>
<dbReference type="Pfam" id="PF02361">
    <property type="entry name" value="CbiQ"/>
    <property type="match status" value="1"/>
</dbReference>
<dbReference type="GO" id="GO:0005886">
    <property type="term" value="C:plasma membrane"/>
    <property type="evidence" value="ECO:0007669"/>
    <property type="project" value="UniProtKB-ARBA"/>
</dbReference>
<dbReference type="GeneID" id="84578270"/>
<reference evidence="6 7" key="1">
    <citation type="submission" date="2017-09" db="EMBL/GenBank/DDBJ databases">
        <title>Bacterial strain isolated from the female urinary microbiota.</title>
        <authorList>
            <person name="Thomas-White K."/>
            <person name="Kumar N."/>
            <person name="Forster S."/>
            <person name="Putonti C."/>
            <person name="Lawley T."/>
            <person name="Wolfe A.J."/>
        </authorList>
    </citation>
    <scope>NUCLEOTIDE SEQUENCE [LARGE SCALE GENOMIC DNA]</scope>
    <source>
        <strain evidence="6 7">UMB0204</strain>
    </source>
</reference>
<gene>
    <name evidence="6" type="ORF">CJ192_03640</name>
</gene>
<keyword evidence="4" id="KW-1133">Transmembrane helix</keyword>
<keyword evidence="5" id="KW-0472">Membrane</keyword>
<dbReference type="PANTHER" id="PTHR34857">
    <property type="entry name" value="SLL0384 PROTEIN"/>
    <property type="match status" value="1"/>
</dbReference>
<protein>
    <submittedName>
        <fullName evidence="6">Energy-coupling factor transporter transmembrane protein EcfT</fullName>
    </submittedName>
</protein>
<dbReference type="CDD" id="cd16914">
    <property type="entry name" value="EcfT"/>
    <property type="match status" value="1"/>
</dbReference>
<comment type="caution">
    <text evidence="6">The sequence shown here is derived from an EMBL/GenBank/DDBJ whole genome shotgun (WGS) entry which is preliminary data.</text>
</comment>
<dbReference type="AlphaFoldDB" id="A0A133LW94"/>
<dbReference type="InterPro" id="IPR003339">
    <property type="entry name" value="ABC/ECF_trnsptr_transmembrane"/>
</dbReference>
<evidence type="ECO:0000313" key="6">
    <source>
        <dbReference type="EMBL" id="PMC81856.1"/>
    </source>
</evidence>
<dbReference type="Proteomes" id="UP000235658">
    <property type="component" value="Unassembled WGS sequence"/>
</dbReference>
<proteinExistence type="predicted"/>
<evidence type="ECO:0000313" key="7">
    <source>
        <dbReference type="Proteomes" id="UP000235658"/>
    </source>
</evidence>
<comment type="subcellular location">
    <subcellularLocation>
        <location evidence="1">Membrane</location>
        <topology evidence="1">Multi-pass membrane protein</topology>
    </subcellularLocation>
</comment>
<keyword evidence="2" id="KW-1003">Cell membrane</keyword>